<dbReference type="AlphaFoldDB" id="A0A1E5CL90"/>
<evidence type="ECO:0008006" key="3">
    <source>
        <dbReference type="Google" id="ProtNLM"/>
    </source>
</evidence>
<gene>
    <name evidence="1" type="ORF">A130_09275</name>
</gene>
<dbReference type="RefSeq" id="WP_017051518.1">
    <property type="nucleotide sequence ID" value="NZ_AJYW02000313.1"/>
</dbReference>
<reference evidence="1 2" key="1">
    <citation type="journal article" date="2012" name="Science">
        <title>Ecological populations of bacteria act as socially cohesive units of antibiotic production and resistance.</title>
        <authorList>
            <person name="Cordero O.X."/>
            <person name="Wildschutte H."/>
            <person name="Kirkup B."/>
            <person name="Proehl S."/>
            <person name="Ngo L."/>
            <person name="Hussain F."/>
            <person name="Le Roux F."/>
            <person name="Mincer T."/>
            <person name="Polz M.F."/>
        </authorList>
    </citation>
    <scope>NUCLEOTIDE SEQUENCE [LARGE SCALE GENOMIC DNA]</scope>
    <source>
        <strain evidence="1 2">FF-238</strain>
    </source>
</reference>
<sequence>MSRNSKYEQKMKEHGFKKVTLWVPSDRECDIKHAVSSMCENDNLTVSVLRNLDTGRLVSMARN</sequence>
<accession>A0A1E5CL90</accession>
<proteinExistence type="predicted"/>
<evidence type="ECO:0000313" key="1">
    <source>
        <dbReference type="EMBL" id="OEE69466.1"/>
    </source>
</evidence>
<dbReference type="Pfam" id="PF11455">
    <property type="entry name" value="MazE-like"/>
    <property type="match status" value="1"/>
</dbReference>
<keyword evidence="2" id="KW-1185">Reference proteome</keyword>
<dbReference type="Proteomes" id="UP000094165">
    <property type="component" value="Unassembled WGS sequence"/>
</dbReference>
<name>A0A1E5CL90_9VIBR</name>
<dbReference type="EMBL" id="AJYW02000313">
    <property type="protein sequence ID" value="OEE69466.1"/>
    <property type="molecule type" value="Genomic_DNA"/>
</dbReference>
<dbReference type="InterPro" id="IPR021558">
    <property type="entry name" value="MazE-like"/>
</dbReference>
<protein>
    <recommendedName>
        <fullName evidence="3">DUF3018 family protein</fullName>
    </recommendedName>
</protein>
<comment type="caution">
    <text evidence="1">The sequence shown here is derived from an EMBL/GenBank/DDBJ whole genome shotgun (WGS) entry which is preliminary data.</text>
</comment>
<evidence type="ECO:0000313" key="2">
    <source>
        <dbReference type="Proteomes" id="UP000094165"/>
    </source>
</evidence>
<organism evidence="1 2">
    <name type="scientific">Vibrio genomosp. F6 str. FF-238</name>
    <dbReference type="NCBI Taxonomy" id="1191298"/>
    <lineage>
        <taxon>Bacteria</taxon>
        <taxon>Pseudomonadati</taxon>
        <taxon>Pseudomonadota</taxon>
        <taxon>Gammaproteobacteria</taxon>
        <taxon>Vibrionales</taxon>
        <taxon>Vibrionaceae</taxon>
        <taxon>Vibrio</taxon>
    </lineage>
</organism>